<dbReference type="GO" id="GO:0005524">
    <property type="term" value="F:ATP binding"/>
    <property type="evidence" value="ECO:0007669"/>
    <property type="project" value="UniProtKB-KW"/>
</dbReference>
<keyword evidence="2" id="KW-0547">Nucleotide-binding</keyword>
<dbReference type="Proteomes" id="UP000734511">
    <property type="component" value="Unassembled WGS sequence"/>
</dbReference>
<sequence length="264" mass="28923">MRGAVSTADTKIVADGLHFAYRSQEREPVVALTDVSFEVRAGELLCVVGPSGCGKSSLISLIAGLARPQQGRVLVNGRTVRGPGADRGVVFQELGLMPWRTVNGNIGQGLEIARVPRARRDEVVARFVAMIGLGGFEERYPHELSGGMKQRVALARTLAADPTVMLMDEPFAAVDAQTRVTLQKDLLRISMQTGKTIVLVTHSVEEAAFLGDRVMVMTRRPGRVKEIIDVPIPREERDYDALAHDEPFNALRVEITNSVRAELW</sequence>
<proteinExistence type="predicted"/>
<evidence type="ECO:0000313" key="5">
    <source>
        <dbReference type="EMBL" id="NJP46811.1"/>
    </source>
</evidence>
<dbReference type="CDD" id="cd03293">
    <property type="entry name" value="ABC_NrtD_SsuB_transporters"/>
    <property type="match status" value="1"/>
</dbReference>
<evidence type="ECO:0000256" key="2">
    <source>
        <dbReference type="ARBA" id="ARBA00022741"/>
    </source>
</evidence>
<dbReference type="Gene3D" id="3.40.50.300">
    <property type="entry name" value="P-loop containing nucleotide triphosphate hydrolases"/>
    <property type="match status" value="1"/>
</dbReference>
<dbReference type="InterPro" id="IPR027417">
    <property type="entry name" value="P-loop_NTPase"/>
</dbReference>
<feature type="domain" description="ABC transporter" evidence="4">
    <location>
        <begin position="12"/>
        <end position="244"/>
    </location>
</feature>
<keyword evidence="1" id="KW-0813">Transport</keyword>
<dbReference type="PROSITE" id="PS00211">
    <property type="entry name" value="ABC_TRANSPORTER_1"/>
    <property type="match status" value="1"/>
</dbReference>
<name>A0ABX0ZW72_9ACTN</name>
<keyword evidence="6" id="KW-1185">Reference proteome</keyword>
<dbReference type="InterPro" id="IPR050166">
    <property type="entry name" value="ABC_transporter_ATP-bind"/>
</dbReference>
<protein>
    <submittedName>
        <fullName evidence="5">ABC transporter ATP-binding protein</fullName>
    </submittedName>
</protein>
<dbReference type="InterPro" id="IPR003439">
    <property type="entry name" value="ABC_transporter-like_ATP-bd"/>
</dbReference>
<gene>
    <name evidence="5" type="ORF">HCN08_25895</name>
</gene>
<organism evidence="5 6">
    <name type="scientific">Actinacidiphila epipremni</name>
    <dbReference type="NCBI Taxonomy" id="2053013"/>
    <lineage>
        <taxon>Bacteria</taxon>
        <taxon>Bacillati</taxon>
        <taxon>Actinomycetota</taxon>
        <taxon>Actinomycetes</taxon>
        <taxon>Kitasatosporales</taxon>
        <taxon>Streptomycetaceae</taxon>
        <taxon>Actinacidiphila</taxon>
    </lineage>
</organism>
<dbReference type="InterPro" id="IPR003593">
    <property type="entry name" value="AAA+_ATPase"/>
</dbReference>
<evidence type="ECO:0000256" key="3">
    <source>
        <dbReference type="ARBA" id="ARBA00022840"/>
    </source>
</evidence>
<evidence type="ECO:0000259" key="4">
    <source>
        <dbReference type="PROSITE" id="PS50893"/>
    </source>
</evidence>
<comment type="caution">
    <text evidence="5">The sequence shown here is derived from an EMBL/GenBank/DDBJ whole genome shotgun (WGS) entry which is preliminary data.</text>
</comment>
<evidence type="ECO:0000313" key="6">
    <source>
        <dbReference type="Proteomes" id="UP000734511"/>
    </source>
</evidence>
<keyword evidence="3 5" id="KW-0067">ATP-binding</keyword>
<dbReference type="EMBL" id="JAATEJ010000024">
    <property type="protein sequence ID" value="NJP46811.1"/>
    <property type="molecule type" value="Genomic_DNA"/>
</dbReference>
<dbReference type="PROSITE" id="PS50893">
    <property type="entry name" value="ABC_TRANSPORTER_2"/>
    <property type="match status" value="1"/>
</dbReference>
<dbReference type="SMART" id="SM00382">
    <property type="entry name" value="AAA"/>
    <property type="match status" value="1"/>
</dbReference>
<dbReference type="SUPFAM" id="SSF52540">
    <property type="entry name" value="P-loop containing nucleoside triphosphate hydrolases"/>
    <property type="match status" value="1"/>
</dbReference>
<reference evidence="5 6" key="1">
    <citation type="submission" date="2020-03" db="EMBL/GenBank/DDBJ databases">
        <title>WGS of actinomycetes isolated from Thailand.</title>
        <authorList>
            <person name="Thawai C."/>
        </authorList>
    </citation>
    <scope>NUCLEOTIDE SEQUENCE [LARGE SCALE GENOMIC DNA]</scope>
    <source>
        <strain evidence="5 6">PRB2-1</strain>
    </source>
</reference>
<dbReference type="PANTHER" id="PTHR42788">
    <property type="entry name" value="TAURINE IMPORT ATP-BINDING PROTEIN-RELATED"/>
    <property type="match status" value="1"/>
</dbReference>
<accession>A0ABX0ZW72</accession>
<dbReference type="Pfam" id="PF00005">
    <property type="entry name" value="ABC_tran"/>
    <property type="match status" value="1"/>
</dbReference>
<evidence type="ECO:0000256" key="1">
    <source>
        <dbReference type="ARBA" id="ARBA00022448"/>
    </source>
</evidence>
<dbReference type="InterPro" id="IPR017871">
    <property type="entry name" value="ABC_transporter-like_CS"/>
</dbReference>
<dbReference type="PANTHER" id="PTHR42788:SF13">
    <property type="entry name" value="ALIPHATIC SULFONATES IMPORT ATP-BINDING PROTEIN SSUB"/>
    <property type="match status" value="1"/>
</dbReference>